<evidence type="ECO:0000256" key="1">
    <source>
        <dbReference type="ARBA" id="ARBA00022553"/>
    </source>
</evidence>
<feature type="domain" description="OmpR/PhoB-type" evidence="9">
    <location>
        <begin position="130"/>
        <end position="226"/>
    </location>
</feature>
<dbReference type="Gene3D" id="3.40.50.2300">
    <property type="match status" value="1"/>
</dbReference>
<dbReference type="Pfam" id="PF00072">
    <property type="entry name" value="Response_reg"/>
    <property type="match status" value="1"/>
</dbReference>
<evidence type="ECO:0000313" key="10">
    <source>
        <dbReference type="EMBL" id="NMW65577.1"/>
    </source>
</evidence>
<reference evidence="12 13" key="1">
    <citation type="submission" date="2020-04" db="EMBL/GenBank/DDBJ databases">
        <title>Antimicrobial susceptibility and clonality of vaginal-derived multi-drug resistant Mobiluncus isolates in China.</title>
        <authorList>
            <person name="Zhang X."/>
        </authorList>
    </citation>
    <scope>NUCLEOTIDE SEQUENCE [LARGE SCALE GENOMIC DNA]</scope>
    <source>
        <strain evidence="11 12">12</strain>
        <strain evidence="10 13">13</strain>
    </source>
</reference>
<accession>A0A7Y0YGZ4</accession>
<sequence length="229" mass="25626">MIYFVEDDRNIRDLVVYTLGSTGFEALGCEDDKAFRAEMAKTPPELVLLDIMLPGTDGIQILRRLKADRSTADIPIIMVTARGAEFEKVKSLDLGADDYVTKPFGMMELVSRVRAVLRRSSRSTQDSVEEEILTLGSISLNLSRHAVMVNGETVTLTLKEYQLLEELMTQPGFIFSRDQLLDSIWGYSFHGETRTVDVHIRTLRKKLGEAAKYVKTVRGVGYKVSSQGG</sequence>
<feature type="DNA-binding region" description="OmpR/PhoB-type" evidence="7">
    <location>
        <begin position="130"/>
        <end position="226"/>
    </location>
</feature>
<dbReference type="SUPFAM" id="SSF52172">
    <property type="entry name" value="CheY-like"/>
    <property type="match status" value="1"/>
</dbReference>
<gene>
    <name evidence="11" type="ORF">HHJ77_00455</name>
    <name evidence="10" type="ORF">HHJ78_08620</name>
</gene>
<dbReference type="InterPro" id="IPR001789">
    <property type="entry name" value="Sig_transdc_resp-reg_receiver"/>
</dbReference>
<evidence type="ECO:0000313" key="13">
    <source>
        <dbReference type="Proteomes" id="UP000578252"/>
    </source>
</evidence>
<dbReference type="AlphaFoldDB" id="A0A7Y0YGZ4"/>
<dbReference type="InterPro" id="IPR039420">
    <property type="entry name" value="WalR-like"/>
</dbReference>
<dbReference type="Proteomes" id="UP000575397">
    <property type="component" value="Unassembled WGS sequence"/>
</dbReference>
<dbReference type="GO" id="GO:0000976">
    <property type="term" value="F:transcription cis-regulatory region binding"/>
    <property type="evidence" value="ECO:0007669"/>
    <property type="project" value="TreeGrafter"/>
</dbReference>
<keyword evidence="3" id="KW-0805">Transcription regulation</keyword>
<keyword evidence="5" id="KW-0804">Transcription</keyword>
<dbReference type="InterPro" id="IPR016032">
    <property type="entry name" value="Sig_transdc_resp-reg_C-effctor"/>
</dbReference>
<evidence type="ECO:0000259" key="9">
    <source>
        <dbReference type="PROSITE" id="PS51755"/>
    </source>
</evidence>
<dbReference type="RefSeq" id="WP_103759181.1">
    <property type="nucleotide sequence ID" value="NZ_JABCUQ010000007.1"/>
</dbReference>
<dbReference type="Gene3D" id="1.10.10.10">
    <property type="entry name" value="Winged helix-like DNA-binding domain superfamily/Winged helix DNA-binding domain"/>
    <property type="match status" value="1"/>
</dbReference>
<evidence type="ECO:0000256" key="4">
    <source>
        <dbReference type="ARBA" id="ARBA00023125"/>
    </source>
</evidence>
<dbReference type="EMBL" id="JABCUS010000001">
    <property type="protein sequence ID" value="NMX02442.1"/>
    <property type="molecule type" value="Genomic_DNA"/>
</dbReference>
<dbReference type="GO" id="GO:0000156">
    <property type="term" value="F:phosphorelay response regulator activity"/>
    <property type="evidence" value="ECO:0007669"/>
    <property type="project" value="TreeGrafter"/>
</dbReference>
<proteinExistence type="predicted"/>
<dbReference type="PANTHER" id="PTHR48111">
    <property type="entry name" value="REGULATOR OF RPOS"/>
    <property type="match status" value="1"/>
</dbReference>
<feature type="modified residue" description="4-aspartylphosphate" evidence="6">
    <location>
        <position position="50"/>
    </location>
</feature>
<dbReference type="Gene3D" id="6.10.250.690">
    <property type="match status" value="1"/>
</dbReference>
<dbReference type="PROSITE" id="PS51755">
    <property type="entry name" value="OMPR_PHOB"/>
    <property type="match status" value="1"/>
</dbReference>
<keyword evidence="1 6" id="KW-0597">Phosphoprotein</keyword>
<dbReference type="GO" id="GO:0005829">
    <property type="term" value="C:cytosol"/>
    <property type="evidence" value="ECO:0007669"/>
    <property type="project" value="TreeGrafter"/>
</dbReference>
<dbReference type="GO" id="GO:0032993">
    <property type="term" value="C:protein-DNA complex"/>
    <property type="evidence" value="ECO:0007669"/>
    <property type="project" value="TreeGrafter"/>
</dbReference>
<evidence type="ECO:0000256" key="6">
    <source>
        <dbReference type="PROSITE-ProRule" id="PRU00169"/>
    </source>
</evidence>
<dbReference type="InterPro" id="IPR001867">
    <property type="entry name" value="OmpR/PhoB-type_DNA-bd"/>
</dbReference>
<dbReference type="CDD" id="cd00383">
    <property type="entry name" value="trans_reg_C"/>
    <property type="match status" value="1"/>
</dbReference>
<dbReference type="GO" id="GO:0006355">
    <property type="term" value="P:regulation of DNA-templated transcription"/>
    <property type="evidence" value="ECO:0007669"/>
    <property type="project" value="InterPro"/>
</dbReference>
<evidence type="ECO:0000313" key="12">
    <source>
        <dbReference type="Proteomes" id="UP000575397"/>
    </source>
</evidence>
<name>A0A7Y0YGZ4_9ACTO</name>
<dbReference type="PANTHER" id="PTHR48111:SF1">
    <property type="entry name" value="TWO-COMPONENT RESPONSE REGULATOR ORR33"/>
    <property type="match status" value="1"/>
</dbReference>
<dbReference type="InterPro" id="IPR011006">
    <property type="entry name" value="CheY-like_superfamily"/>
</dbReference>
<dbReference type="InterPro" id="IPR036388">
    <property type="entry name" value="WH-like_DNA-bd_sf"/>
</dbReference>
<evidence type="ECO:0000256" key="2">
    <source>
        <dbReference type="ARBA" id="ARBA00023012"/>
    </source>
</evidence>
<dbReference type="FunFam" id="1.10.10.10:FF:000018">
    <property type="entry name" value="DNA-binding response regulator ResD"/>
    <property type="match status" value="1"/>
</dbReference>
<dbReference type="SUPFAM" id="SSF46894">
    <property type="entry name" value="C-terminal effector domain of the bipartite response regulators"/>
    <property type="match status" value="1"/>
</dbReference>
<dbReference type="Proteomes" id="UP000578252">
    <property type="component" value="Unassembled WGS sequence"/>
</dbReference>
<dbReference type="Pfam" id="PF00486">
    <property type="entry name" value="Trans_reg_C"/>
    <property type="match status" value="1"/>
</dbReference>
<keyword evidence="4 7" id="KW-0238">DNA-binding</keyword>
<protein>
    <submittedName>
        <fullName evidence="11">Response regulator transcription factor</fullName>
    </submittedName>
</protein>
<evidence type="ECO:0000256" key="5">
    <source>
        <dbReference type="ARBA" id="ARBA00023163"/>
    </source>
</evidence>
<evidence type="ECO:0000313" key="11">
    <source>
        <dbReference type="EMBL" id="NMX02442.1"/>
    </source>
</evidence>
<evidence type="ECO:0000256" key="7">
    <source>
        <dbReference type="PROSITE-ProRule" id="PRU01091"/>
    </source>
</evidence>
<organism evidence="11 12">
    <name type="scientific">Mobiluncus mulieris</name>
    <dbReference type="NCBI Taxonomy" id="2052"/>
    <lineage>
        <taxon>Bacteria</taxon>
        <taxon>Bacillati</taxon>
        <taxon>Actinomycetota</taxon>
        <taxon>Actinomycetes</taxon>
        <taxon>Actinomycetales</taxon>
        <taxon>Actinomycetaceae</taxon>
        <taxon>Mobiluncus</taxon>
    </lineage>
</organism>
<dbReference type="SMART" id="SM00448">
    <property type="entry name" value="REC"/>
    <property type="match status" value="1"/>
</dbReference>
<dbReference type="SMART" id="SM00862">
    <property type="entry name" value="Trans_reg_C"/>
    <property type="match status" value="1"/>
</dbReference>
<dbReference type="EMBL" id="JABCUR010000007">
    <property type="protein sequence ID" value="NMW65577.1"/>
    <property type="molecule type" value="Genomic_DNA"/>
</dbReference>
<keyword evidence="2" id="KW-0902">Two-component regulatory system</keyword>
<dbReference type="PROSITE" id="PS50110">
    <property type="entry name" value="RESPONSE_REGULATORY"/>
    <property type="match status" value="1"/>
</dbReference>
<evidence type="ECO:0000256" key="3">
    <source>
        <dbReference type="ARBA" id="ARBA00023015"/>
    </source>
</evidence>
<feature type="domain" description="Response regulatory" evidence="8">
    <location>
        <begin position="1"/>
        <end position="117"/>
    </location>
</feature>
<evidence type="ECO:0000259" key="8">
    <source>
        <dbReference type="PROSITE" id="PS50110"/>
    </source>
</evidence>
<comment type="caution">
    <text evidence="11">The sequence shown here is derived from an EMBL/GenBank/DDBJ whole genome shotgun (WGS) entry which is preliminary data.</text>
</comment>